<feature type="transmembrane region" description="Helical" evidence="9">
    <location>
        <begin position="183"/>
        <end position="202"/>
    </location>
</feature>
<dbReference type="InterPro" id="IPR050864">
    <property type="entry name" value="Bacterial_PTS_Sugar_Transport"/>
</dbReference>
<dbReference type="RefSeq" id="WP_067685362.1">
    <property type="nucleotide sequence ID" value="NZ_LLZH01000013.1"/>
</dbReference>
<evidence type="ECO:0000256" key="2">
    <source>
        <dbReference type="ARBA" id="ARBA00022448"/>
    </source>
</evidence>
<evidence type="ECO:0000256" key="1">
    <source>
        <dbReference type="ARBA" id="ARBA00004429"/>
    </source>
</evidence>
<comment type="caution">
    <text evidence="11">The sequence shown here is derived from an EMBL/GenBank/DDBJ whole genome shotgun (WGS) entry which is preliminary data.</text>
</comment>
<dbReference type="PROSITE" id="PS51104">
    <property type="entry name" value="PTS_EIIC_TYPE_2"/>
    <property type="match status" value="1"/>
</dbReference>
<dbReference type="GO" id="GO:0090563">
    <property type="term" value="F:protein-phosphocysteine-sugar phosphotransferase activity"/>
    <property type="evidence" value="ECO:0007669"/>
    <property type="project" value="TreeGrafter"/>
</dbReference>
<keyword evidence="5" id="KW-0598">Phosphotransferase system</keyword>
<feature type="transmembrane region" description="Helical" evidence="9">
    <location>
        <begin position="214"/>
        <end position="234"/>
    </location>
</feature>
<dbReference type="GO" id="GO:0005886">
    <property type="term" value="C:plasma membrane"/>
    <property type="evidence" value="ECO:0007669"/>
    <property type="project" value="UniProtKB-SubCell"/>
</dbReference>
<feature type="transmembrane region" description="Helical" evidence="9">
    <location>
        <begin position="112"/>
        <end position="137"/>
    </location>
</feature>
<dbReference type="AlphaFoldDB" id="A0A0X3VE48"/>
<dbReference type="GO" id="GO:0008982">
    <property type="term" value="F:protein-N(PI)-phosphohistidine-sugar phosphotransferase activity"/>
    <property type="evidence" value="ECO:0007669"/>
    <property type="project" value="InterPro"/>
</dbReference>
<evidence type="ECO:0000256" key="6">
    <source>
        <dbReference type="ARBA" id="ARBA00022692"/>
    </source>
</evidence>
<accession>A0A0X3VE48</accession>
<dbReference type="GO" id="GO:0005351">
    <property type="term" value="F:carbohydrate:proton symporter activity"/>
    <property type="evidence" value="ECO:0007669"/>
    <property type="project" value="InterPro"/>
</dbReference>
<keyword evidence="6 9" id="KW-0812">Transmembrane</keyword>
<evidence type="ECO:0000256" key="3">
    <source>
        <dbReference type="ARBA" id="ARBA00022475"/>
    </source>
</evidence>
<evidence type="ECO:0000259" key="10">
    <source>
        <dbReference type="PROSITE" id="PS51104"/>
    </source>
</evidence>
<feature type="transmembrane region" description="Helical" evidence="9">
    <location>
        <begin position="149"/>
        <end position="171"/>
    </location>
</feature>
<keyword evidence="3" id="KW-1003">Cell membrane</keyword>
<keyword evidence="4" id="KW-0762">Sugar transport</keyword>
<keyword evidence="8 9" id="KW-0472">Membrane</keyword>
<evidence type="ECO:0000313" key="11">
    <source>
        <dbReference type="EMBL" id="KUL41586.1"/>
    </source>
</evidence>
<gene>
    <name evidence="11" type="ORF">ADL15_04915</name>
</gene>
<dbReference type="EMBL" id="LLZH01000013">
    <property type="protein sequence ID" value="KUL41586.1"/>
    <property type="molecule type" value="Genomic_DNA"/>
</dbReference>
<feature type="transmembrane region" description="Helical" evidence="9">
    <location>
        <begin position="254"/>
        <end position="274"/>
    </location>
</feature>
<dbReference type="PANTHER" id="PTHR30505:SF0">
    <property type="entry name" value="FRUCTOSE-LIKE PTS SYSTEM EIIBC COMPONENT-RELATED"/>
    <property type="match status" value="1"/>
</dbReference>
<evidence type="ECO:0000256" key="8">
    <source>
        <dbReference type="ARBA" id="ARBA00023136"/>
    </source>
</evidence>
<organism evidence="11 12">
    <name type="scientific">Actinoplanes awajinensis subsp. mycoplanecinus</name>
    <dbReference type="NCBI Taxonomy" id="135947"/>
    <lineage>
        <taxon>Bacteria</taxon>
        <taxon>Bacillati</taxon>
        <taxon>Actinomycetota</taxon>
        <taxon>Actinomycetes</taxon>
        <taxon>Micromonosporales</taxon>
        <taxon>Micromonosporaceae</taxon>
        <taxon>Actinoplanes</taxon>
    </lineage>
</organism>
<keyword evidence="7 9" id="KW-1133">Transmembrane helix</keyword>
<evidence type="ECO:0000256" key="9">
    <source>
        <dbReference type="SAM" id="Phobius"/>
    </source>
</evidence>
<sequence length="355" mass="34904">MPSLDLRRSVLIGVSHMIPFVVVGGLLQALGLMLGGSAPLVFTLGSLALYLLAPVLAGYISFAIAGRPGLMPGLTAGLAATVTGAGFLGGLIGGVLAGILAQQLGRVPLPEWLRGLAAFLLVPLVATLISGGAMLAVIGPPLASFMRVFGGWLDGLNGVSAVLLAAALGAMTVADLGGPLNKAAYLFAITGVSGAGQAGAGIHGAGLIGGRPLALMAAVMVAGMSAPLACWFATVVRPSAYTPAERRDGRSAGVLGALFISEGAIPFAAIRPMVVIPSLMLGGMVAATGSMLAGATLTAPHGGVFALLSAGHLIGLLGSLALGATLAAGGLLLSRGGGRDRDRNVTDRAASLGGR</sequence>
<dbReference type="PANTHER" id="PTHR30505">
    <property type="entry name" value="FRUCTOSE-LIKE PERMEASE"/>
    <property type="match status" value="1"/>
</dbReference>
<keyword evidence="2" id="KW-0813">Transport</keyword>
<feature type="transmembrane region" description="Helical" evidence="9">
    <location>
        <begin position="12"/>
        <end position="34"/>
    </location>
</feature>
<evidence type="ECO:0000313" key="12">
    <source>
        <dbReference type="Proteomes" id="UP000053244"/>
    </source>
</evidence>
<protein>
    <recommendedName>
        <fullName evidence="10">PTS EIIC type-2 domain-containing protein</fullName>
    </recommendedName>
</protein>
<dbReference type="InterPro" id="IPR006327">
    <property type="entry name" value="PTS_IIC_fruc"/>
</dbReference>
<dbReference type="GO" id="GO:0009401">
    <property type="term" value="P:phosphoenolpyruvate-dependent sugar phosphotransferase system"/>
    <property type="evidence" value="ECO:0007669"/>
    <property type="project" value="UniProtKB-KW"/>
</dbReference>
<proteinExistence type="predicted"/>
<dbReference type="Proteomes" id="UP000053244">
    <property type="component" value="Unassembled WGS sequence"/>
</dbReference>
<comment type="subcellular location">
    <subcellularLocation>
        <location evidence="1">Cell inner membrane</location>
        <topology evidence="1">Multi-pass membrane protein</topology>
    </subcellularLocation>
</comment>
<evidence type="ECO:0000256" key="4">
    <source>
        <dbReference type="ARBA" id="ARBA00022597"/>
    </source>
</evidence>
<evidence type="ECO:0000256" key="5">
    <source>
        <dbReference type="ARBA" id="ARBA00022683"/>
    </source>
</evidence>
<keyword evidence="12" id="KW-1185">Reference proteome</keyword>
<name>A0A0X3VE48_9ACTN</name>
<reference evidence="11 12" key="1">
    <citation type="submission" date="2015-10" db="EMBL/GenBank/DDBJ databases">
        <authorList>
            <person name="Gilbert D.G."/>
        </authorList>
    </citation>
    <scope>NUCLEOTIDE SEQUENCE [LARGE SCALE GENOMIC DNA]</scope>
    <source>
        <strain evidence="11 12">NRRL B-16712</strain>
    </source>
</reference>
<dbReference type="NCBIfam" id="TIGR01427">
    <property type="entry name" value="PTS_IIC_fructo"/>
    <property type="match status" value="1"/>
</dbReference>
<evidence type="ECO:0000256" key="7">
    <source>
        <dbReference type="ARBA" id="ARBA00022989"/>
    </source>
</evidence>
<feature type="transmembrane region" description="Helical" evidence="9">
    <location>
        <begin position="281"/>
        <end position="299"/>
    </location>
</feature>
<feature type="transmembrane region" description="Helical" evidence="9">
    <location>
        <begin position="40"/>
        <end position="62"/>
    </location>
</feature>
<dbReference type="InterPro" id="IPR013014">
    <property type="entry name" value="PTS_EIIC_2"/>
</dbReference>
<feature type="domain" description="PTS EIIC type-2" evidence="10">
    <location>
        <begin position="6"/>
        <end position="355"/>
    </location>
</feature>
<dbReference type="OrthoDB" id="9782569at2"/>
<feature type="transmembrane region" description="Helical" evidence="9">
    <location>
        <begin position="305"/>
        <end position="333"/>
    </location>
</feature>
<feature type="transmembrane region" description="Helical" evidence="9">
    <location>
        <begin position="74"/>
        <end position="100"/>
    </location>
</feature>